<dbReference type="Gene3D" id="2.40.160.50">
    <property type="entry name" value="membrane protein fhac: a member of the omp85/tpsb transporter family"/>
    <property type="match status" value="1"/>
</dbReference>
<dbReference type="EMBL" id="CZVU01000032">
    <property type="protein sequence ID" value="CUT00961.1"/>
    <property type="molecule type" value="Genomic_DNA"/>
</dbReference>
<evidence type="ECO:0000313" key="1">
    <source>
        <dbReference type="EMBL" id="CUT00961.1"/>
    </source>
</evidence>
<organism evidence="1 2">
    <name type="scientific">Kryptobacter tengchongensis</name>
    <dbReference type="NCBI Taxonomy" id="1643429"/>
    <lineage>
        <taxon>Bacteria</taxon>
        <taxon>Pseudomonadati</taxon>
        <taxon>Candidatus Kryptoniota</taxon>
        <taxon>Candidatus Kryptobacter</taxon>
    </lineage>
</organism>
<evidence type="ECO:0000313" key="2">
    <source>
        <dbReference type="Proteomes" id="UP000243065"/>
    </source>
</evidence>
<sequence>MIGMRGYSFYSFGGNEILTLKAIYRFPIFDDVSLQVLHIGMQRIYVGFYFDFGNAWDDGTKLRDFKRDVGFELRVDGTSFYVFPMKIFASVSYGFDKFDKVVNKQKFSYGRELRFYFGVVFEFDSIE</sequence>
<gene>
    <name evidence="1" type="ORF">JGI24_00861</name>
</gene>
<dbReference type="Proteomes" id="UP000243065">
    <property type="component" value="Unassembled WGS sequence"/>
</dbReference>
<name>A0A656D6Z3_KRYT1</name>
<dbReference type="AlphaFoldDB" id="A0A656D6Z3"/>
<protein>
    <submittedName>
        <fullName evidence="1">Surface antigen</fullName>
    </submittedName>
</protein>
<reference evidence="1 2" key="1">
    <citation type="submission" date="2015-11" db="EMBL/GenBank/DDBJ databases">
        <authorList>
            <person name="Varghese N."/>
        </authorList>
    </citation>
    <scope>NUCLEOTIDE SEQUENCE [LARGE SCALE GENOMIC DNA]</scope>
    <source>
        <strain evidence="1 2">JGI-24</strain>
    </source>
</reference>
<accession>A0A656D6Z3</accession>
<proteinExistence type="predicted"/>
<keyword evidence="2" id="KW-1185">Reference proteome</keyword>